<dbReference type="InterPro" id="IPR044965">
    <property type="entry name" value="Glyco_hydro_17_plant"/>
</dbReference>
<feature type="non-terminal residue" evidence="6">
    <location>
        <position position="1"/>
    </location>
</feature>
<dbReference type="InterPro" id="IPR017853">
    <property type="entry name" value="GH"/>
</dbReference>
<protein>
    <submittedName>
        <fullName evidence="6">Glycosyl hydrolases family 17 protein</fullName>
    </submittedName>
</protein>
<name>S8C0J4_9LAMI</name>
<comment type="caution">
    <text evidence="6">The sequence shown here is derived from an EMBL/GenBank/DDBJ whole genome shotgun (WGS) entry which is preliminary data.</text>
</comment>
<dbReference type="AlphaFoldDB" id="S8C0J4"/>
<evidence type="ECO:0000256" key="5">
    <source>
        <dbReference type="RuleBase" id="RU004336"/>
    </source>
</evidence>
<reference evidence="6 7" key="1">
    <citation type="journal article" date="2013" name="BMC Genomics">
        <title>The miniature genome of a carnivorous plant Genlisea aurea contains a low number of genes and short non-coding sequences.</title>
        <authorList>
            <person name="Leushkin E.V."/>
            <person name="Sutormin R.A."/>
            <person name="Nabieva E.R."/>
            <person name="Penin A.A."/>
            <person name="Kondrashov A.S."/>
            <person name="Logacheva M.D."/>
        </authorList>
    </citation>
    <scope>NUCLEOTIDE SEQUENCE [LARGE SCALE GENOMIC DNA]</scope>
</reference>
<dbReference type="GO" id="GO:0004553">
    <property type="term" value="F:hydrolase activity, hydrolyzing O-glycosyl compounds"/>
    <property type="evidence" value="ECO:0007669"/>
    <property type="project" value="InterPro"/>
</dbReference>
<keyword evidence="2 5" id="KW-0378">Hydrolase</keyword>
<dbReference type="SUPFAM" id="SSF51445">
    <property type="entry name" value="(Trans)glycosidases"/>
    <property type="match status" value="1"/>
</dbReference>
<dbReference type="InterPro" id="IPR000490">
    <property type="entry name" value="Glyco_hydro_17"/>
</dbReference>
<dbReference type="OrthoDB" id="1293114at2759"/>
<dbReference type="Gene3D" id="3.20.20.80">
    <property type="entry name" value="Glycosidases"/>
    <property type="match status" value="1"/>
</dbReference>
<evidence type="ECO:0000256" key="3">
    <source>
        <dbReference type="ARBA" id="ARBA00023295"/>
    </source>
</evidence>
<dbReference type="Proteomes" id="UP000015453">
    <property type="component" value="Unassembled WGS sequence"/>
</dbReference>
<evidence type="ECO:0000313" key="6">
    <source>
        <dbReference type="EMBL" id="EPS57936.1"/>
    </source>
</evidence>
<sequence>TTVGVTYDPSIPNLPPPERVASTIASLGIPAVRLVNPSPRAVRAFARSDVSLLISVPNRLVPVFAVRRAAAVLWVRRHILPYHPRTRISLISIGSESISAAYPDPTLDPSAALLPAVRTIRLALHRFSIRTIPVSAALSFVNAVRNPFPPSSAEFQEPIGALLIRPLLQFLEETDSPFLINIYPIDVYRIRPEIPLGFALFQEGRLNYRDDPITGIRYRNLFDMMVDAVSAAMSAYGKQNISIIVAETGWPTNGGAGKHSQVYVKGLVEHLRSWRTQRVTEAYIYQLFDENDNDTARITKKNSGQTWGIMHPDMKMKFDIEISGSRNLRRNGIFLPLLLASMFSLQWLRSAMNLYHYSDCV</sequence>
<gene>
    <name evidence="6" type="ORF">M569_16881</name>
</gene>
<dbReference type="PANTHER" id="PTHR32227">
    <property type="entry name" value="GLUCAN ENDO-1,3-BETA-GLUCOSIDASE BG1-RELATED-RELATED"/>
    <property type="match status" value="1"/>
</dbReference>
<evidence type="ECO:0000256" key="2">
    <source>
        <dbReference type="ARBA" id="ARBA00022801"/>
    </source>
</evidence>
<proteinExistence type="inferred from homology"/>
<feature type="non-terminal residue" evidence="6">
    <location>
        <position position="361"/>
    </location>
</feature>
<comment type="similarity">
    <text evidence="1 4">Belongs to the glycosyl hydrolase 17 family.</text>
</comment>
<accession>S8C0J4</accession>
<evidence type="ECO:0000256" key="1">
    <source>
        <dbReference type="ARBA" id="ARBA00008773"/>
    </source>
</evidence>
<keyword evidence="7" id="KW-1185">Reference proteome</keyword>
<evidence type="ECO:0000256" key="4">
    <source>
        <dbReference type="RuleBase" id="RU004335"/>
    </source>
</evidence>
<evidence type="ECO:0000313" key="7">
    <source>
        <dbReference type="Proteomes" id="UP000015453"/>
    </source>
</evidence>
<dbReference type="PROSITE" id="PS00587">
    <property type="entry name" value="GLYCOSYL_HYDROL_F17"/>
    <property type="match status" value="1"/>
</dbReference>
<keyword evidence="3 5" id="KW-0326">Glycosidase</keyword>
<dbReference type="EMBL" id="AUSU01009695">
    <property type="protein sequence ID" value="EPS57936.1"/>
    <property type="molecule type" value="Genomic_DNA"/>
</dbReference>
<organism evidence="6 7">
    <name type="scientific">Genlisea aurea</name>
    <dbReference type="NCBI Taxonomy" id="192259"/>
    <lineage>
        <taxon>Eukaryota</taxon>
        <taxon>Viridiplantae</taxon>
        <taxon>Streptophyta</taxon>
        <taxon>Embryophyta</taxon>
        <taxon>Tracheophyta</taxon>
        <taxon>Spermatophyta</taxon>
        <taxon>Magnoliopsida</taxon>
        <taxon>eudicotyledons</taxon>
        <taxon>Gunneridae</taxon>
        <taxon>Pentapetalae</taxon>
        <taxon>asterids</taxon>
        <taxon>lamiids</taxon>
        <taxon>Lamiales</taxon>
        <taxon>Lentibulariaceae</taxon>
        <taxon>Genlisea</taxon>
    </lineage>
</organism>
<dbReference type="Pfam" id="PF00332">
    <property type="entry name" value="Glyco_hydro_17"/>
    <property type="match status" value="1"/>
</dbReference>
<dbReference type="GO" id="GO:0005975">
    <property type="term" value="P:carbohydrate metabolic process"/>
    <property type="evidence" value="ECO:0007669"/>
    <property type="project" value="InterPro"/>
</dbReference>